<keyword evidence="2" id="KW-0949">S-adenosyl-L-methionine</keyword>
<evidence type="ECO:0000256" key="2">
    <source>
        <dbReference type="ARBA" id="ARBA00022691"/>
    </source>
</evidence>
<organism evidence="7">
    <name type="scientific">marine metagenome</name>
    <dbReference type="NCBI Taxonomy" id="408172"/>
    <lineage>
        <taxon>unclassified sequences</taxon>
        <taxon>metagenomes</taxon>
        <taxon>ecological metagenomes</taxon>
    </lineage>
</organism>
<protein>
    <recommendedName>
        <fullName evidence="6">Radical SAM core domain-containing protein</fullName>
    </recommendedName>
</protein>
<dbReference type="InterPro" id="IPR013785">
    <property type="entry name" value="Aldolase_TIM"/>
</dbReference>
<dbReference type="InterPro" id="IPR051198">
    <property type="entry name" value="BchE-like"/>
</dbReference>
<evidence type="ECO:0000313" key="7">
    <source>
        <dbReference type="EMBL" id="SVD41096.1"/>
    </source>
</evidence>
<reference evidence="7" key="1">
    <citation type="submission" date="2018-05" db="EMBL/GenBank/DDBJ databases">
        <authorList>
            <person name="Lanie J.A."/>
            <person name="Ng W.-L."/>
            <person name="Kazmierczak K.M."/>
            <person name="Andrzejewski T.M."/>
            <person name="Davidsen T.M."/>
            <person name="Wayne K.J."/>
            <person name="Tettelin H."/>
            <person name="Glass J.I."/>
            <person name="Rusch D."/>
            <person name="Podicherti R."/>
            <person name="Tsui H.-C.T."/>
            <person name="Winkler M.E."/>
        </authorList>
    </citation>
    <scope>NUCLEOTIDE SEQUENCE</scope>
</reference>
<evidence type="ECO:0000256" key="5">
    <source>
        <dbReference type="ARBA" id="ARBA00023014"/>
    </source>
</evidence>
<feature type="non-terminal residue" evidence="7">
    <location>
        <position position="1"/>
    </location>
</feature>
<evidence type="ECO:0000256" key="1">
    <source>
        <dbReference type="ARBA" id="ARBA00001966"/>
    </source>
</evidence>
<evidence type="ECO:0000256" key="4">
    <source>
        <dbReference type="ARBA" id="ARBA00023004"/>
    </source>
</evidence>
<gene>
    <name evidence="7" type="ORF">METZ01_LOCUS393950</name>
</gene>
<name>A0A382V3G3_9ZZZZ</name>
<dbReference type="SUPFAM" id="SSF102114">
    <property type="entry name" value="Radical SAM enzymes"/>
    <property type="match status" value="1"/>
</dbReference>
<dbReference type="GO" id="GO:0003824">
    <property type="term" value="F:catalytic activity"/>
    <property type="evidence" value="ECO:0007669"/>
    <property type="project" value="InterPro"/>
</dbReference>
<dbReference type="GO" id="GO:0046872">
    <property type="term" value="F:metal ion binding"/>
    <property type="evidence" value="ECO:0007669"/>
    <property type="project" value="UniProtKB-KW"/>
</dbReference>
<dbReference type="Pfam" id="PF04055">
    <property type="entry name" value="Radical_SAM"/>
    <property type="match status" value="1"/>
</dbReference>
<dbReference type="GO" id="GO:0051536">
    <property type="term" value="F:iron-sulfur cluster binding"/>
    <property type="evidence" value="ECO:0007669"/>
    <property type="project" value="UniProtKB-KW"/>
</dbReference>
<accession>A0A382V3G3</accession>
<evidence type="ECO:0000256" key="3">
    <source>
        <dbReference type="ARBA" id="ARBA00022723"/>
    </source>
</evidence>
<comment type="cofactor">
    <cofactor evidence="1">
        <name>[4Fe-4S] cluster</name>
        <dbReference type="ChEBI" id="CHEBI:49883"/>
    </cofactor>
</comment>
<dbReference type="SMART" id="SM00729">
    <property type="entry name" value="Elp3"/>
    <property type="match status" value="1"/>
</dbReference>
<dbReference type="InterPro" id="IPR007197">
    <property type="entry name" value="rSAM"/>
</dbReference>
<dbReference type="Gene3D" id="3.20.20.70">
    <property type="entry name" value="Aldolase class I"/>
    <property type="match status" value="1"/>
</dbReference>
<keyword evidence="4" id="KW-0408">Iron</keyword>
<dbReference type="AlphaFoldDB" id="A0A382V3G3"/>
<keyword evidence="5" id="KW-0411">Iron-sulfur</keyword>
<dbReference type="EMBL" id="UINC01148930">
    <property type="protein sequence ID" value="SVD41096.1"/>
    <property type="molecule type" value="Genomic_DNA"/>
</dbReference>
<dbReference type="InterPro" id="IPR006638">
    <property type="entry name" value="Elp3/MiaA/NifB-like_rSAM"/>
</dbReference>
<feature type="domain" description="Radical SAM core" evidence="6">
    <location>
        <begin position="1"/>
        <end position="175"/>
    </location>
</feature>
<sequence>LFYKDEMKAEFLYFWADTFFSWSSREFLEFAELYKEIGLPFWCQTRVETVNKKRLEILKDIGCARMSFGIEHGDPTFRREAIKRNMSNQLIIDSLRTVREVGIPFSVNNIIGFPNETRELAFETIKLNREFYADDRDAFPFTPFKGTPLRLTAEKQGLVEPDQIMNSILAHGKGALDMPQFPRERVNGIVKTFNFYVQFPESRWPEIQLAEKETPEGELIFNQLREEFIDRYWTQDRGSFEDAASDPHSPIII</sequence>
<dbReference type="PROSITE" id="PS51918">
    <property type="entry name" value="RADICAL_SAM"/>
    <property type="match status" value="1"/>
</dbReference>
<keyword evidence="3" id="KW-0479">Metal-binding</keyword>
<proteinExistence type="predicted"/>
<dbReference type="InterPro" id="IPR058240">
    <property type="entry name" value="rSAM_sf"/>
</dbReference>
<dbReference type="PANTHER" id="PTHR43409">
    <property type="entry name" value="ANAEROBIC MAGNESIUM-PROTOPORPHYRIN IX MONOMETHYL ESTER CYCLASE-RELATED"/>
    <property type="match status" value="1"/>
</dbReference>
<evidence type="ECO:0000259" key="6">
    <source>
        <dbReference type="PROSITE" id="PS51918"/>
    </source>
</evidence>